<dbReference type="SUPFAM" id="SSF53474">
    <property type="entry name" value="alpha/beta-Hydrolases"/>
    <property type="match status" value="1"/>
</dbReference>
<dbReference type="STRING" id="604330.SAMN04489857_0129"/>
<feature type="region of interest" description="Disordered" evidence="2">
    <location>
        <begin position="17"/>
        <end position="44"/>
    </location>
</feature>
<organism evidence="4 5">
    <name type="scientific">Parafannyhessea umbonata</name>
    <dbReference type="NCBI Taxonomy" id="604330"/>
    <lineage>
        <taxon>Bacteria</taxon>
        <taxon>Bacillati</taxon>
        <taxon>Actinomycetota</taxon>
        <taxon>Coriobacteriia</taxon>
        <taxon>Coriobacteriales</taxon>
        <taxon>Atopobiaceae</taxon>
        <taxon>Parafannyhessea</taxon>
    </lineage>
</organism>
<evidence type="ECO:0000256" key="2">
    <source>
        <dbReference type="SAM" id="MobiDB-lite"/>
    </source>
</evidence>
<proteinExistence type="predicted"/>
<keyword evidence="5" id="KW-1185">Reference proteome</keyword>
<dbReference type="InterPro" id="IPR050300">
    <property type="entry name" value="GDXG_lipolytic_enzyme"/>
</dbReference>
<dbReference type="RefSeq" id="WP_090846584.1">
    <property type="nucleotide sequence ID" value="NZ_FMZL01000012.1"/>
</dbReference>
<keyword evidence="1" id="KW-0378">Hydrolase</keyword>
<dbReference type="InterPro" id="IPR029058">
    <property type="entry name" value="AB_hydrolase_fold"/>
</dbReference>
<dbReference type="PANTHER" id="PTHR48081:SF8">
    <property type="entry name" value="ALPHA_BETA HYDROLASE FOLD-3 DOMAIN-CONTAINING PROTEIN-RELATED"/>
    <property type="match status" value="1"/>
</dbReference>
<name>A0A1G6L5C7_9ACTN</name>
<dbReference type="GO" id="GO:0016787">
    <property type="term" value="F:hydrolase activity"/>
    <property type="evidence" value="ECO:0007669"/>
    <property type="project" value="UniProtKB-KW"/>
</dbReference>
<gene>
    <name evidence="4" type="ORF">SAMN04487824_1126</name>
</gene>
<dbReference type="Gene3D" id="3.40.50.1820">
    <property type="entry name" value="alpha/beta hydrolase"/>
    <property type="match status" value="1"/>
</dbReference>
<evidence type="ECO:0000313" key="4">
    <source>
        <dbReference type="EMBL" id="SDC38490.1"/>
    </source>
</evidence>
<evidence type="ECO:0000313" key="5">
    <source>
        <dbReference type="Proteomes" id="UP000198528"/>
    </source>
</evidence>
<sequence>MPSEYAELMNAIFRDRPWDASPEAHTHEGGDGAPARRPPRTPKGVTVEKIDLNGLGGERLTKRGNAGWVLYVHGGGYMSGSARERREVCQYIADMHGRNVMSCNYRLAPEHLWPAQIDDTLAAWEGVLARGVDAADVIVAGESAGGTLALSLAFALKERGMAQPGGIMALSPSVTQAESLPSHSANVATDYLLRDAVEKGALRMVYGGSECTEAFLRSPVVSPLYGDFAGLPPVFLSASDTECLVDDARVLYQRLCEAGHPAALDVRHGCPHAFQMFPRMPEARDALAAGFAFFDRYARA</sequence>
<feature type="domain" description="Alpha/beta hydrolase fold-3" evidence="3">
    <location>
        <begin position="69"/>
        <end position="275"/>
    </location>
</feature>
<protein>
    <submittedName>
        <fullName evidence="4">Acetyl esterase/lipase</fullName>
    </submittedName>
</protein>
<evidence type="ECO:0000259" key="3">
    <source>
        <dbReference type="Pfam" id="PF07859"/>
    </source>
</evidence>
<dbReference type="PANTHER" id="PTHR48081">
    <property type="entry name" value="AB HYDROLASE SUPERFAMILY PROTEIN C4A8.06C"/>
    <property type="match status" value="1"/>
</dbReference>
<feature type="compositionally biased region" description="Basic and acidic residues" evidence="2">
    <location>
        <begin position="17"/>
        <end position="30"/>
    </location>
</feature>
<dbReference type="Pfam" id="PF07859">
    <property type="entry name" value="Abhydrolase_3"/>
    <property type="match status" value="1"/>
</dbReference>
<dbReference type="AlphaFoldDB" id="A0A1G6L5C7"/>
<evidence type="ECO:0000256" key="1">
    <source>
        <dbReference type="ARBA" id="ARBA00022801"/>
    </source>
</evidence>
<dbReference type="InterPro" id="IPR013094">
    <property type="entry name" value="AB_hydrolase_3"/>
</dbReference>
<dbReference type="EMBL" id="FMZL01000012">
    <property type="protein sequence ID" value="SDC38490.1"/>
    <property type="molecule type" value="Genomic_DNA"/>
</dbReference>
<accession>A0A1G6L5C7</accession>
<reference evidence="5" key="1">
    <citation type="submission" date="2016-10" db="EMBL/GenBank/DDBJ databases">
        <authorList>
            <person name="Varghese N."/>
            <person name="Submissions S."/>
        </authorList>
    </citation>
    <scope>NUCLEOTIDE SEQUENCE [LARGE SCALE GENOMIC DNA]</scope>
    <source>
        <strain evidence="5">DSM 22619</strain>
    </source>
</reference>
<dbReference type="Proteomes" id="UP000198528">
    <property type="component" value="Unassembled WGS sequence"/>
</dbReference>